<dbReference type="EMBL" id="ML180012">
    <property type="protein sequence ID" value="THU79558.1"/>
    <property type="molecule type" value="Genomic_DNA"/>
</dbReference>
<dbReference type="AlphaFoldDB" id="A0A4S8KVN3"/>
<accession>A0A4S8KVN3</accession>
<gene>
    <name evidence="1" type="ORF">K435DRAFT_875354</name>
</gene>
<keyword evidence="2" id="KW-1185">Reference proteome</keyword>
<proteinExistence type="predicted"/>
<organism evidence="1 2">
    <name type="scientific">Dendrothele bispora (strain CBS 962.96)</name>
    <dbReference type="NCBI Taxonomy" id="1314807"/>
    <lineage>
        <taxon>Eukaryota</taxon>
        <taxon>Fungi</taxon>
        <taxon>Dikarya</taxon>
        <taxon>Basidiomycota</taxon>
        <taxon>Agaricomycotina</taxon>
        <taxon>Agaricomycetes</taxon>
        <taxon>Agaricomycetidae</taxon>
        <taxon>Agaricales</taxon>
        <taxon>Agaricales incertae sedis</taxon>
        <taxon>Dendrothele</taxon>
    </lineage>
</organism>
<name>A0A4S8KVN3_DENBC</name>
<dbReference type="OrthoDB" id="2682201at2759"/>
<reference evidence="1 2" key="1">
    <citation type="journal article" date="2019" name="Nat. Ecol. Evol.">
        <title>Megaphylogeny resolves global patterns of mushroom evolution.</title>
        <authorList>
            <person name="Varga T."/>
            <person name="Krizsan K."/>
            <person name="Foldi C."/>
            <person name="Dima B."/>
            <person name="Sanchez-Garcia M."/>
            <person name="Sanchez-Ramirez S."/>
            <person name="Szollosi G.J."/>
            <person name="Szarkandi J.G."/>
            <person name="Papp V."/>
            <person name="Albert L."/>
            <person name="Andreopoulos W."/>
            <person name="Angelini C."/>
            <person name="Antonin V."/>
            <person name="Barry K.W."/>
            <person name="Bougher N.L."/>
            <person name="Buchanan P."/>
            <person name="Buyck B."/>
            <person name="Bense V."/>
            <person name="Catcheside P."/>
            <person name="Chovatia M."/>
            <person name="Cooper J."/>
            <person name="Damon W."/>
            <person name="Desjardin D."/>
            <person name="Finy P."/>
            <person name="Geml J."/>
            <person name="Haridas S."/>
            <person name="Hughes K."/>
            <person name="Justo A."/>
            <person name="Karasinski D."/>
            <person name="Kautmanova I."/>
            <person name="Kiss B."/>
            <person name="Kocsube S."/>
            <person name="Kotiranta H."/>
            <person name="LaButti K.M."/>
            <person name="Lechner B.E."/>
            <person name="Liimatainen K."/>
            <person name="Lipzen A."/>
            <person name="Lukacs Z."/>
            <person name="Mihaltcheva S."/>
            <person name="Morgado L.N."/>
            <person name="Niskanen T."/>
            <person name="Noordeloos M.E."/>
            <person name="Ohm R.A."/>
            <person name="Ortiz-Santana B."/>
            <person name="Ovrebo C."/>
            <person name="Racz N."/>
            <person name="Riley R."/>
            <person name="Savchenko A."/>
            <person name="Shiryaev A."/>
            <person name="Soop K."/>
            <person name="Spirin V."/>
            <person name="Szebenyi C."/>
            <person name="Tomsovsky M."/>
            <person name="Tulloss R.E."/>
            <person name="Uehling J."/>
            <person name="Grigoriev I.V."/>
            <person name="Vagvolgyi C."/>
            <person name="Papp T."/>
            <person name="Martin F.M."/>
            <person name="Miettinen O."/>
            <person name="Hibbett D.S."/>
            <person name="Nagy L.G."/>
        </authorList>
    </citation>
    <scope>NUCLEOTIDE SEQUENCE [LARGE SCALE GENOMIC DNA]</scope>
    <source>
        <strain evidence="1 2">CBS 962.96</strain>
    </source>
</reference>
<evidence type="ECO:0000313" key="2">
    <source>
        <dbReference type="Proteomes" id="UP000297245"/>
    </source>
</evidence>
<sequence length="457" mass="52222">MPIRPSTPRSPRRLPGHVSFDACDLRARIVEVIEDFVPARTLLTMLGRSNGVILGSVAHHVALPNEDIAPTGVDIAVDFEGFDIMFSFLEGLDLECSSESVSHPWSSTAESVHVFRHKRKRRIGPGLPRYLYVRLIRLKTGSDTLYFHLLSSPTTSEMTYLTPSSWVTFYPMLWQARVSWYRWSDTVNQYIRDKRYSARNAGFKLVNTNATHTGTCTSCPASTHVLSGNDSVYVVTHSLARRRTDVHGTMADRLFKDISIKWKFSVHCFNSNCCRYQAVTVREPNRFFAPSSQETIDCNTDEHCNYKIAWISSLRVLTYHAIMLRPNQFPNLVPVFIEPTEPHYRTIDSVAVEQWFARTGGEVWSLKSHRLLRSDVEDGAPDVMYTLFVSPGDSVNFDRYHEDTMLLVKHTDSALLSFDRQDLEDIKRYVYEWLDPTLADSDNDAGRSDCYADPLEI</sequence>
<evidence type="ECO:0000313" key="1">
    <source>
        <dbReference type="EMBL" id="THU79558.1"/>
    </source>
</evidence>
<dbReference type="Proteomes" id="UP000297245">
    <property type="component" value="Unassembled WGS sequence"/>
</dbReference>
<protein>
    <submittedName>
        <fullName evidence="1">Uncharacterized protein</fullName>
    </submittedName>
</protein>